<keyword evidence="3 5" id="KW-0863">Zinc-finger</keyword>
<evidence type="ECO:0000256" key="1">
    <source>
        <dbReference type="ARBA" id="ARBA00022723"/>
    </source>
</evidence>
<dbReference type="SMART" id="SM00355">
    <property type="entry name" value="ZnF_C2H2"/>
    <property type="match status" value="5"/>
</dbReference>
<keyword evidence="2" id="KW-0677">Repeat</keyword>
<dbReference type="Gene3D" id="3.30.160.60">
    <property type="entry name" value="Classic Zinc Finger"/>
    <property type="match status" value="2"/>
</dbReference>
<dbReference type="InterPro" id="IPR013087">
    <property type="entry name" value="Znf_C2H2_type"/>
</dbReference>
<evidence type="ECO:0000259" key="6">
    <source>
        <dbReference type="PROSITE" id="PS50157"/>
    </source>
</evidence>
<dbReference type="Proteomes" id="UP000194236">
    <property type="component" value="Unassembled WGS sequence"/>
</dbReference>
<evidence type="ECO:0000313" key="7">
    <source>
        <dbReference type="EMBL" id="OTF75253.1"/>
    </source>
</evidence>
<dbReference type="InterPro" id="IPR036236">
    <property type="entry name" value="Znf_C2H2_sf"/>
</dbReference>
<feature type="non-terminal residue" evidence="7">
    <location>
        <position position="1"/>
    </location>
</feature>
<keyword evidence="1" id="KW-0479">Metal-binding</keyword>
<feature type="non-terminal residue" evidence="7">
    <location>
        <position position="323"/>
    </location>
</feature>
<proteinExistence type="predicted"/>
<dbReference type="GO" id="GO:0045944">
    <property type="term" value="P:positive regulation of transcription by RNA polymerase II"/>
    <property type="evidence" value="ECO:0007669"/>
    <property type="project" value="UniProtKB-ARBA"/>
</dbReference>
<name>A0A1Y3B5T2_EURMA</name>
<dbReference type="OrthoDB" id="10260596at2759"/>
<evidence type="ECO:0000256" key="2">
    <source>
        <dbReference type="ARBA" id="ARBA00022737"/>
    </source>
</evidence>
<dbReference type="EMBL" id="MUJZ01042835">
    <property type="protein sequence ID" value="OTF75253.1"/>
    <property type="molecule type" value="Genomic_DNA"/>
</dbReference>
<dbReference type="GO" id="GO:0000981">
    <property type="term" value="F:DNA-binding transcription factor activity, RNA polymerase II-specific"/>
    <property type="evidence" value="ECO:0007669"/>
    <property type="project" value="TreeGrafter"/>
</dbReference>
<dbReference type="InterPro" id="IPR050329">
    <property type="entry name" value="GLI_C2H2-zinc-finger"/>
</dbReference>
<dbReference type="PANTHER" id="PTHR19818">
    <property type="entry name" value="ZINC FINGER PROTEIN ZIC AND GLI"/>
    <property type="match status" value="1"/>
</dbReference>
<dbReference type="GO" id="GO:0000978">
    <property type="term" value="F:RNA polymerase II cis-regulatory region sequence-specific DNA binding"/>
    <property type="evidence" value="ECO:0007669"/>
    <property type="project" value="TreeGrafter"/>
</dbReference>
<accession>A0A1Y3B5T2</accession>
<gene>
    <name evidence="7" type="ORF">BLA29_008392</name>
</gene>
<evidence type="ECO:0000313" key="8">
    <source>
        <dbReference type="Proteomes" id="UP000194236"/>
    </source>
</evidence>
<dbReference type="PROSITE" id="PS00028">
    <property type="entry name" value="ZINC_FINGER_C2H2_1"/>
    <property type="match status" value="3"/>
</dbReference>
<dbReference type="AlphaFoldDB" id="A0A1Y3B5T2"/>
<comment type="caution">
    <text evidence="7">The sequence shown here is derived from an EMBL/GenBank/DDBJ whole genome shotgun (WGS) entry which is preliminary data.</text>
</comment>
<organism evidence="7 8">
    <name type="scientific">Euroglyphus maynei</name>
    <name type="common">Mayne's house dust mite</name>
    <dbReference type="NCBI Taxonomy" id="6958"/>
    <lineage>
        <taxon>Eukaryota</taxon>
        <taxon>Metazoa</taxon>
        <taxon>Ecdysozoa</taxon>
        <taxon>Arthropoda</taxon>
        <taxon>Chelicerata</taxon>
        <taxon>Arachnida</taxon>
        <taxon>Acari</taxon>
        <taxon>Acariformes</taxon>
        <taxon>Sarcoptiformes</taxon>
        <taxon>Astigmata</taxon>
        <taxon>Psoroptidia</taxon>
        <taxon>Analgoidea</taxon>
        <taxon>Pyroglyphidae</taxon>
        <taxon>Pyroglyphinae</taxon>
        <taxon>Euroglyphus</taxon>
    </lineage>
</organism>
<keyword evidence="4" id="KW-0862">Zinc</keyword>
<keyword evidence="8" id="KW-1185">Reference proteome</keyword>
<protein>
    <recommendedName>
        <fullName evidence="6">C2H2-type domain-containing protein</fullName>
    </recommendedName>
</protein>
<evidence type="ECO:0000256" key="3">
    <source>
        <dbReference type="ARBA" id="ARBA00022771"/>
    </source>
</evidence>
<dbReference type="PROSITE" id="PS50157">
    <property type="entry name" value="ZINC_FINGER_C2H2_2"/>
    <property type="match status" value="1"/>
</dbReference>
<evidence type="ECO:0000256" key="4">
    <source>
        <dbReference type="ARBA" id="ARBA00022833"/>
    </source>
</evidence>
<evidence type="ECO:0000256" key="5">
    <source>
        <dbReference type="PROSITE-ProRule" id="PRU00042"/>
    </source>
</evidence>
<feature type="domain" description="C2H2-type" evidence="6">
    <location>
        <begin position="221"/>
        <end position="250"/>
    </location>
</feature>
<dbReference type="SUPFAM" id="SSF57667">
    <property type="entry name" value="beta-beta-alpha zinc fingers"/>
    <property type="match status" value="1"/>
</dbReference>
<dbReference type="Pfam" id="PF00096">
    <property type="entry name" value="zf-C2H2"/>
    <property type="match status" value="1"/>
</dbReference>
<dbReference type="GO" id="GO:0008270">
    <property type="term" value="F:zinc ion binding"/>
    <property type="evidence" value="ECO:0007669"/>
    <property type="project" value="UniProtKB-KW"/>
</dbReference>
<sequence>SSQQQRKQTKLKAYVIVENDDENVEKAIEQQQQQQQLLFRNQYPITISKTNQKVMEKEFRYNWAKYLRKNLVMTCEWLDCNEKFRDRSLYLKHINEIHLPTYWSNQNDEQICKWQGCYENNEFINISHFQLHLSLHGFHNQLMNIGQQLMDIMVPRLICYMENPARNILTETFQEFICGWRDCNGEFIDAETFFQHVDHHAIEDVKIPMMAKEKLKKIRFARCQWLDCQASFKKKSHLKMHLHSHTQQKAVACPVCGELFATRIAFINHCYRQETPTGITNESSTSSMMISDGDNADGFVNVDVGMVEDDDERILTIDEDNVN</sequence>
<dbReference type="GO" id="GO:0005634">
    <property type="term" value="C:nucleus"/>
    <property type="evidence" value="ECO:0007669"/>
    <property type="project" value="UniProtKB-ARBA"/>
</dbReference>
<reference evidence="7 8" key="1">
    <citation type="submission" date="2017-03" db="EMBL/GenBank/DDBJ databases">
        <title>Genome Survey of Euroglyphus maynei.</title>
        <authorList>
            <person name="Arlian L.G."/>
            <person name="Morgan M.S."/>
            <person name="Rider S.D."/>
        </authorList>
    </citation>
    <scope>NUCLEOTIDE SEQUENCE [LARGE SCALE GENOMIC DNA]</scope>
    <source>
        <strain evidence="7">Arlian Lab</strain>
        <tissue evidence="7">Whole body</tissue>
    </source>
</reference>
<dbReference type="PANTHER" id="PTHR19818:SF139">
    <property type="entry name" value="PAIR-RULE PROTEIN ODD-PAIRED"/>
    <property type="match status" value="1"/>
</dbReference>